<feature type="transmembrane region" description="Helical" evidence="1">
    <location>
        <begin position="50"/>
        <end position="73"/>
    </location>
</feature>
<feature type="transmembrane region" description="Helical" evidence="1">
    <location>
        <begin position="85"/>
        <end position="102"/>
    </location>
</feature>
<evidence type="ECO:0000256" key="1">
    <source>
        <dbReference type="SAM" id="Phobius"/>
    </source>
</evidence>
<protein>
    <submittedName>
        <fullName evidence="2">Uncharacterized protein</fullName>
    </submittedName>
</protein>
<accession>A0A834LK21</accession>
<evidence type="ECO:0000313" key="2">
    <source>
        <dbReference type="EMBL" id="KAF7139460.1"/>
    </source>
</evidence>
<comment type="caution">
    <text evidence="2">The sequence shown here is derived from an EMBL/GenBank/DDBJ whole genome shotgun (WGS) entry which is preliminary data.</text>
</comment>
<organism evidence="2 3">
    <name type="scientific">Rhododendron simsii</name>
    <name type="common">Sims's rhododendron</name>
    <dbReference type="NCBI Taxonomy" id="118357"/>
    <lineage>
        <taxon>Eukaryota</taxon>
        <taxon>Viridiplantae</taxon>
        <taxon>Streptophyta</taxon>
        <taxon>Embryophyta</taxon>
        <taxon>Tracheophyta</taxon>
        <taxon>Spermatophyta</taxon>
        <taxon>Magnoliopsida</taxon>
        <taxon>eudicotyledons</taxon>
        <taxon>Gunneridae</taxon>
        <taxon>Pentapetalae</taxon>
        <taxon>asterids</taxon>
        <taxon>Ericales</taxon>
        <taxon>Ericaceae</taxon>
        <taxon>Ericoideae</taxon>
        <taxon>Rhodoreae</taxon>
        <taxon>Rhododendron</taxon>
    </lineage>
</organism>
<dbReference type="OrthoDB" id="10430238at2759"/>
<keyword evidence="1" id="KW-0472">Membrane</keyword>
<sequence length="122" mass="13649">MARPILEQANAAQPIDSAHIRNFSDMFFIFLAAGRGMMKHLPKFGLVRSWYKFFMLLIIYGVNVAAFVAGLAKAADDVDETHKEFWANIQAFLMTLSYVYLYHISKGCAASFLGAMSEVLGM</sequence>
<reference evidence="2" key="1">
    <citation type="submission" date="2019-11" db="EMBL/GenBank/DDBJ databases">
        <authorList>
            <person name="Liu Y."/>
            <person name="Hou J."/>
            <person name="Li T.-Q."/>
            <person name="Guan C.-H."/>
            <person name="Wu X."/>
            <person name="Wu H.-Z."/>
            <person name="Ling F."/>
            <person name="Zhang R."/>
            <person name="Shi X.-G."/>
            <person name="Ren J.-P."/>
            <person name="Chen E.-F."/>
            <person name="Sun J.-M."/>
        </authorList>
    </citation>
    <scope>NUCLEOTIDE SEQUENCE</scope>
    <source>
        <strain evidence="2">Adult_tree_wgs_1</strain>
        <tissue evidence="2">Leaves</tissue>
    </source>
</reference>
<evidence type="ECO:0000313" key="3">
    <source>
        <dbReference type="Proteomes" id="UP000626092"/>
    </source>
</evidence>
<proteinExistence type="predicted"/>
<keyword evidence="1" id="KW-0812">Transmembrane</keyword>
<dbReference type="Proteomes" id="UP000626092">
    <property type="component" value="Unassembled WGS sequence"/>
</dbReference>
<dbReference type="AlphaFoldDB" id="A0A834LK21"/>
<feature type="transmembrane region" description="Helical" evidence="1">
    <location>
        <begin position="20"/>
        <end position="38"/>
    </location>
</feature>
<dbReference type="EMBL" id="WJXA01000007">
    <property type="protein sequence ID" value="KAF7139460.1"/>
    <property type="molecule type" value="Genomic_DNA"/>
</dbReference>
<keyword evidence="1" id="KW-1133">Transmembrane helix</keyword>
<gene>
    <name evidence="2" type="ORF">RHSIM_Rhsim07G0184800</name>
</gene>
<name>A0A834LK21_RHOSS</name>
<keyword evidence="3" id="KW-1185">Reference proteome</keyword>